<name>A0A8T1Q549_CARIL</name>
<dbReference type="PROSITE" id="PS51257">
    <property type="entry name" value="PROKAR_LIPOPROTEIN"/>
    <property type="match status" value="1"/>
</dbReference>
<organism evidence="3 5">
    <name type="scientific">Carya illinoinensis</name>
    <name type="common">Pecan</name>
    <dbReference type="NCBI Taxonomy" id="32201"/>
    <lineage>
        <taxon>Eukaryota</taxon>
        <taxon>Viridiplantae</taxon>
        <taxon>Streptophyta</taxon>
        <taxon>Embryophyta</taxon>
        <taxon>Tracheophyta</taxon>
        <taxon>Spermatophyta</taxon>
        <taxon>Magnoliopsida</taxon>
        <taxon>eudicotyledons</taxon>
        <taxon>Gunneridae</taxon>
        <taxon>Pentapetalae</taxon>
        <taxon>rosids</taxon>
        <taxon>fabids</taxon>
        <taxon>Fagales</taxon>
        <taxon>Juglandaceae</taxon>
        <taxon>Carya</taxon>
    </lineage>
</organism>
<comment type="similarity">
    <text evidence="1">Belongs to the 'GDSL' lipolytic enzyme family.</text>
</comment>
<dbReference type="FunFam" id="3.40.50.1110:FF:000003">
    <property type="entry name" value="GDSL esterase/lipase APG"/>
    <property type="match status" value="1"/>
</dbReference>
<dbReference type="Proteomes" id="UP000811609">
    <property type="component" value="Chromosome 7"/>
</dbReference>
<dbReference type="GO" id="GO:0006629">
    <property type="term" value="P:lipid metabolic process"/>
    <property type="evidence" value="ECO:0007669"/>
    <property type="project" value="InterPro"/>
</dbReference>
<feature type="signal peptide" evidence="2">
    <location>
        <begin position="1"/>
        <end position="28"/>
    </location>
</feature>
<dbReference type="PROSITE" id="PS01098">
    <property type="entry name" value="LIPASE_GDSL_SER"/>
    <property type="match status" value="1"/>
</dbReference>
<keyword evidence="2" id="KW-0732">Signal</keyword>
<evidence type="ECO:0000313" key="5">
    <source>
        <dbReference type="Proteomes" id="UP000811609"/>
    </source>
</evidence>
<reference evidence="3" key="1">
    <citation type="submission" date="2020-12" db="EMBL/GenBank/DDBJ databases">
        <title>WGS assembly of Carya illinoinensis cv. Pawnee.</title>
        <authorList>
            <person name="Platts A."/>
            <person name="Shu S."/>
            <person name="Wright S."/>
            <person name="Barry K."/>
            <person name="Edger P."/>
            <person name="Pires J.C."/>
            <person name="Schmutz J."/>
        </authorList>
    </citation>
    <scope>NUCLEOTIDE SEQUENCE</scope>
    <source>
        <tissue evidence="3">Leaf</tissue>
    </source>
</reference>
<protein>
    <recommendedName>
        <fullName evidence="6">GDSL esterase/lipase EXL3</fullName>
    </recommendedName>
</protein>
<feature type="chain" id="PRO_5035846837" description="GDSL esterase/lipase EXL3" evidence="2">
    <location>
        <begin position="29"/>
        <end position="362"/>
    </location>
</feature>
<dbReference type="CDD" id="cd01837">
    <property type="entry name" value="SGNH_plant_lipase_like"/>
    <property type="match status" value="1"/>
</dbReference>
<proteinExistence type="inferred from homology"/>
<dbReference type="PANTHER" id="PTHR45642:SF95">
    <property type="entry name" value="GDSL-LIKE LIPASE_ACYLHYDROLASE FAMILY PROTEIN, EXPRESSED"/>
    <property type="match status" value="1"/>
</dbReference>
<dbReference type="Proteomes" id="UP000811246">
    <property type="component" value="Chromosome 7"/>
</dbReference>
<accession>A0A8T1Q549</accession>
<dbReference type="InterPro" id="IPR001087">
    <property type="entry name" value="GDSL"/>
</dbReference>
<dbReference type="InterPro" id="IPR008265">
    <property type="entry name" value="Lipase_GDSL_AS"/>
</dbReference>
<dbReference type="EMBL" id="CM031831">
    <property type="protein sequence ID" value="KAG6704777.1"/>
    <property type="molecule type" value="Genomic_DNA"/>
</dbReference>
<dbReference type="Pfam" id="PF00657">
    <property type="entry name" value="Lipase_GDSL"/>
    <property type="match status" value="1"/>
</dbReference>
<dbReference type="InterPro" id="IPR035669">
    <property type="entry name" value="SGNH_plant_lipase-like"/>
</dbReference>
<dbReference type="GO" id="GO:0016298">
    <property type="term" value="F:lipase activity"/>
    <property type="evidence" value="ECO:0007669"/>
    <property type="project" value="InterPro"/>
</dbReference>
<dbReference type="EMBL" id="CM031815">
    <property type="protein sequence ID" value="KAG6648412.1"/>
    <property type="molecule type" value="Genomic_DNA"/>
</dbReference>
<dbReference type="AlphaFoldDB" id="A0A8T1Q549"/>
<comment type="caution">
    <text evidence="3">The sequence shown here is derived from an EMBL/GenBank/DDBJ whole genome shotgun (WGS) entry which is preliminary data.</text>
</comment>
<keyword evidence="5" id="KW-1185">Reference proteome</keyword>
<evidence type="ECO:0000313" key="3">
    <source>
        <dbReference type="EMBL" id="KAG6648412.1"/>
    </source>
</evidence>
<reference evidence="4" key="2">
    <citation type="submission" date="2021-01" db="EMBL/GenBank/DDBJ databases">
        <authorList>
            <person name="Lovell J.T."/>
            <person name="Bentley N."/>
            <person name="Bhattarai G."/>
            <person name="Jenkins J.W."/>
            <person name="Sreedasyam A."/>
            <person name="Alarcon Y."/>
            <person name="Bock C."/>
            <person name="Boston L."/>
            <person name="Carlson J."/>
            <person name="Cervantes K."/>
            <person name="Clermont K."/>
            <person name="Krom N."/>
            <person name="Kubenka K."/>
            <person name="Mamidi S."/>
            <person name="Mattison C."/>
            <person name="Monteros M."/>
            <person name="Pisani C."/>
            <person name="Plott C."/>
            <person name="Rajasekar S."/>
            <person name="Rhein H.S."/>
            <person name="Rohla C."/>
            <person name="Song M."/>
            <person name="Hilaire R.S."/>
            <person name="Shu S."/>
            <person name="Wells L."/>
            <person name="Wang X."/>
            <person name="Webber J."/>
            <person name="Heerema R.J."/>
            <person name="Klein P."/>
            <person name="Conner P."/>
            <person name="Grauke L."/>
            <person name="Grimwood J."/>
            <person name="Schmutz J."/>
            <person name="Randall J.J."/>
        </authorList>
    </citation>
    <scope>NUCLEOTIDE SEQUENCE</scope>
    <source>
        <tissue evidence="4">Leaf</tissue>
    </source>
</reference>
<evidence type="ECO:0000256" key="2">
    <source>
        <dbReference type="SAM" id="SignalP"/>
    </source>
</evidence>
<dbReference type="GO" id="GO:0005576">
    <property type="term" value="C:extracellular region"/>
    <property type="evidence" value="ECO:0007669"/>
    <property type="project" value="TreeGrafter"/>
</dbReference>
<sequence length="362" mass="39495">MKHGLPFSITTLFVLSCALAVLICTTEAAIELPSNETIPAVIMFGDSIVDTGNNNDLMSLTKCNFPPYGREFKGGIPTGRFSNGKVPSDFLVEELGIKELLPAFRDPTLQPKDLLTGVSFASGGAGYDPLTSNMASVIPLSQQLQDFQQYRRKLEGIVGEERTNFILAKSLTFLVASSNDIGNTYFTTGIRKLQYDVPSYTDLLVNLASNFVKELYGMGSRRIGVLGAPPVGCVPSVRTLVGGLGKECAEEPNQAAKMFNAKLAAELRRLSNNLPHARVVYIDVYSPLLDLIKNSNKYGFEIADRGCCGTGTVELSILCSQLDPHTCKDDSKYVFFDSYHPTEKAYKTLANQLLGKYVNSLL</sequence>
<evidence type="ECO:0008006" key="6">
    <source>
        <dbReference type="Google" id="ProtNLM"/>
    </source>
</evidence>
<evidence type="ECO:0000256" key="1">
    <source>
        <dbReference type="ARBA" id="ARBA00008668"/>
    </source>
</evidence>
<dbReference type="InterPro" id="IPR050592">
    <property type="entry name" value="GDSL_lipolytic_enzyme"/>
</dbReference>
<evidence type="ECO:0000313" key="4">
    <source>
        <dbReference type="EMBL" id="KAG6704777.1"/>
    </source>
</evidence>
<dbReference type="PANTHER" id="PTHR45642">
    <property type="entry name" value="GDSL ESTERASE/LIPASE EXL3"/>
    <property type="match status" value="1"/>
</dbReference>
<gene>
    <name evidence="3" type="ORF">CIPAW_07G145900</name>
    <name evidence="4" type="ORF">I3842_07G149600</name>
</gene>